<keyword evidence="1" id="KW-0472">Membrane</keyword>
<gene>
    <name evidence="2" type="ORF">H9641_16020</name>
</gene>
<keyword evidence="1" id="KW-1133">Transmembrane helix</keyword>
<organism evidence="2 3">
    <name type="scientific">Oerskovia merdavium</name>
    <dbReference type="NCBI Taxonomy" id="2762227"/>
    <lineage>
        <taxon>Bacteria</taxon>
        <taxon>Bacillati</taxon>
        <taxon>Actinomycetota</taxon>
        <taxon>Actinomycetes</taxon>
        <taxon>Micrococcales</taxon>
        <taxon>Cellulomonadaceae</taxon>
        <taxon>Oerskovia</taxon>
    </lineage>
</organism>
<dbReference type="EMBL" id="JACSQF010000018">
    <property type="protein sequence ID" value="MBD7982212.1"/>
    <property type="molecule type" value="Genomic_DNA"/>
</dbReference>
<feature type="transmembrane region" description="Helical" evidence="1">
    <location>
        <begin position="7"/>
        <end position="27"/>
    </location>
</feature>
<dbReference type="Proteomes" id="UP000655570">
    <property type="component" value="Unassembled WGS sequence"/>
</dbReference>
<evidence type="ECO:0000313" key="2">
    <source>
        <dbReference type="EMBL" id="MBD7982212.1"/>
    </source>
</evidence>
<dbReference type="RefSeq" id="WP_191805423.1">
    <property type="nucleotide sequence ID" value="NZ_JACSQF010000018.1"/>
</dbReference>
<sequence length="197" mass="20344">MDSGPAGSVGVVVGSVGASLLAVGLAWSSPQPMVGMVLLSVALPVCAIIVRWSIVPRHVTVRGARVVTTDDDRGWLVVRRPLGTVVLDGSRFGALDAQRVLADRVVAAHVSGRAGRVEILRLLDRVVALDRLEHGTPAAGARGRSGLTPEQRALLTRHVRDALARDVELLESRSAGLPGGGAYPVRTAPAGAAGAVP</sequence>
<reference evidence="2 3" key="1">
    <citation type="submission" date="2020-08" db="EMBL/GenBank/DDBJ databases">
        <title>A Genomic Blueprint of the Chicken Gut Microbiome.</title>
        <authorList>
            <person name="Gilroy R."/>
            <person name="Ravi A."/>
            <person name="Getino M."/>
            <person name="Pursley I."/>
            <person name="Horton D.L."/>
            <person name="Alikhan N.-F."/>
            <person name="Baker D."/>
            <person name="Gharbi K."/>
            <person name="Hall N."/>
            <person name="Watson M."/>
            <person name="Adriaenssens E.M."/>
            <person name="Foster-Nyarko E."/>
            <person name="Jarju S."/>
            <person name="Secka A."/>
            <person name="Antonio M."/>
            <person name="Oren A."/>
            <person name="Chaudhuri R."/>
            <person name="La Ragione R.M."/>
            <person name="Hildebrand F."/>
            <person name="Pallen M.J."/>
        </authorList>
    </citation>
    <scope>NUCLEOTIDE SEQUENCE [LARGE SCALE GENOMIC DNA]</scope>
    <source>
        <strain evidence="2 3">Sa2CUA9</strain>
    </source>
</reference>
<keyword evidence="3" id="KW-1185">Reference proteome</keyword>
<keyword evidence="1" id="KW-0812">Transmembrane</keyword>
<name>A0ABR8U2F4_9CELL</name>
<accession>A0ABR8U2F4</accession>
<feature type="transmembrane region" description="Helical" evidence="1">
    <location>
        <begin position="33"/>
        <end position="54"/>
    </location>
</feature>
<evidence type="ECO:0000256" key="1">
    <source>
        <dbReference type="SAM" id="Phobius"/>
    </source>
</evidence>
<evidence type="ECO:0000313" key="3">
    <source>
        <dbReference type="Proteomes" id="UP000655570"/>
    </source>
</evidence>
<comment type="caution">
    <text evidence="2">The sequence shown here is derived from an EMBL/GenBank/DDBJ whole genome shotgun (WGS) entry which is preliminary data.</text>
</comment>
<proteinExistence type="predicted"/>
<protein>
    <recommendedName>
        <fullName evidence="4">PH domain-containing protein</fullName>
    </recommendedName>
</protein>
<evidence type="ECO:0008006" key="4">
    <source>
        <dbReference type="Google" id="ProtNLM"/>
    </source>
</evidence>